<evidence type="ECO:0000313" key="3">
    <source>
        <dbReference type="Proteomes" id="UP000248148"/>
    </source>
</evidence>
<sequence>MRHTTHPLLAITAAALLSVPLPRAATAQPAPAAFDGFLAGLTECQFSPDFQKFRSGVIERFANPAFSKQPVANKSAAVPLPAALSGAIDIEGARLRSDDDGESTTVDIPVTGTYGGLPLKNLLFVLGNENGIAIAGAEFAAPRDQVVKTFGPAIKRGTARLKKTADEFPMSVGFGKPPAASIYCDQSN</sequence>
<name>A0A318TJQ8_9BRAD</name>
<dbReference type="RefSeq" id="WP_110780021.1">
    <property type="nucleotide sequence ID" value="NZ_QJTI01000004.1"/>
</dbReference>
<feature type="signal peptide" evidence="1">
    <location>
        <begin position="1"/>
        <end position="24"/>
    </location>
</feature>
<keyword evidence="3" id="KW-1185">Reference proteome</keyword>
<keyword evidence="1" id="KW-0732">Signal</keyword>
<proteinExistence type="predicted"/>
<accession>A0A318TJQ8</accession>
<dbReference type="EMBL" id="QJTI01000004">
    <property type="protein sequence ID" value="PYF04040.1"/>
    <property type="molecule type" value="Genomic_DNA"/>
</dbReference>
<dbReference type="Proteomes" id="UP000248148">
    <property type="component" value="Unassembled WGS sequence"/>
</dbReference>
<evidence type="ECO:0000313" key="2">
    <source>
        <dbReference type="EMBL" id="PYF04040.1"/>
    </source>
</evidence>
<comment type="caution">
    <text evidence="2">The sequence shown here is derived from an EMBL/GenBank/DDBJ whole genome shotgun (WGS) entry which is preliminary data.</text>
</comment>
<feature type="chain" id="PRO_5016459140" evidence="1">
    <location>
        <begin position="25"/>
        <end position="188"/>
    </location>
</feature>
<dbReference type="OrthoDB" id="8452868at2"/>
<dbReference type="AlphaFoldDB" id="A0A318TJQ8"/>
<protein>
    <submittedName>
        <fullName evidence="2">Uncharacterized protein</fullName>
    </submittedName>
</protein>
<reference evidence="2 3" key="1">
    <citation type="submission" date="2018-06" db="EMBL/GenBank/DDBJ databases">
        <title>Genomic Encyclopedia of Archaeal and Bacterial Type Strains, Phase II (KMG-II): from individual species to whole genera.</title>
        <authorList>
            <person name="Goeker M."/>
        </authorList>
    </citation>
    <scope>NUCLEOTIDE SEQUENCE [LARGE SCALE GENOMIC DNA]</scope>
    <source>
        <strain evidence="2 3">JCM 11668</strain>
    </source>
</reference>
<evidence type="ECO:0000256" key="1">
    <source>
        <dbReference type="SAM" id="SignalP"/>
    </source>
</evidence>
<gene>
    <name evidence="2" type="ORF">BJ122_10417</name>
</gene>
<organism evidence="2 3">
    <name type="scientific">Rhodopseudomonas faecalis</name>
    <dbReference type="NCBI Taxonomy" id="99655"/>
    <lineage>
        <taxon>Bacteria</taxon>
        <taxon>Pseudomonadati</taxon>
        <taxon>Pseudomonadota</taxon>
        <taxon>Alphaproteobacteria</taxon>
        <taxon>Hyphomicrobiales</taxon>
        <taxon>Nitrobacteraceae</taxon>
        <taxon>Rhodopseudomonas</taxon>
    </lineage>
</organism>